<dbReference type="AlphaFoldDB" id="A0A859FB79"/>
<dbReference type="KEGG" id="psua:FLK61_26015"/>
<gene>
    <name evidence="1" type="ORF">FLK61_26015</name>
</gene>
<reference evidence="2" key="1">
    <citation type="submission" date="2019-07" db="EMBL/GenBank/DDBJ databases">
        <title>Bacillus alkalisoli sp. nov. isolated from saline soil.</title>
        <authorList>
            <person name="Sun J.-Q."/>
            <person name="Xu L."/>
        </authorList>
    </citation>
    <scope>NUCLEOTIDE SEQUENCE [LARGE SCALE GENOMIC DNA]</scope>
    <source>
        <strain evidence="2">M4U3P1</strain>
    </source>
</reference>
<dbReference type="RefSeq" id="WP_176008260.1">
    <property type="nucleotide sequence ID" value="NZ_CP041372.2"/>
</dbReference>
<sequence>MEEIKFEEKKYTQFNHVSGVVRVFCGTYSQVNSFFIENPDLEIQDMQMSSGSPFPQIMVIYLAED</sequence>
<dbReference type="EMBL" id="CP041372">
    <property type="protein sequence ID" value="QKS70220.1"/>
    <property type="molecule type" value="Genomic_DNA"/>
</dbReference>
<evidence type="ECO:0000313" key="1">
    <source>
        <dbReference type="EMBL" id="QKS70220.1"/>
    </source>
</evidence>
<keyword evidence="2" id="KW-1185">Reference proteome</keyword>
<organism evidence="1 2">
    <name type="scientific">Paenalkalicoccus suaedae</name>
    <dbReference type="NCBI Taxonomy" id="2592382"/>
    <lineage>
        <taxon>Bacteria</taxon>
        <taxon>Bacillati</taxon>
        <taxon>Bacillota</taxon>
        <taxon>Bacilli</taxon>
        <taxon>Bacillales</taxon>
        <taxon>Bacillaceae</taxon>
        <taxon>Paenalkalicoccus</taxon>
    </lineage>
</organism>
<dbReference type="Proteomes" id="UP000318138">
    <property type="component" value="Chromosome"/>
</dbReference>
<proteinExistence type="predicted"/>
<protein>
    <submittedName>
        <fullName evidence="1">Uncharacterized protein</fullName>
    </submittedName>
</protein>
<accession>A0A859FB79</accession>
<name>A0A859FB79_9BACI</name>
<evidence type="ECO:0000313" key="2">
    <source>
        <dbReference type="Proteomes" id="UP000318138"/>
    </source>
</evidence>